<keyword evidence="11" id="KW-0472">Membrane</keyword>
<keyword evidence="8 10" id="KW-0464">Manganese</keyword>
<dbReference type="NCBIfam" id="TIGR00287">
    <property type="entry name" value="cas1"/>
    <property type="match status" value="1"/>
</dbReference>
<feature type="transmembrane region" description="Helical" evidence="11">
    <location>
        <begin position="179"/>
        <end position="198"/>
    </location>
</feature>
<keyword evidence="4 10" id="KW-0378">Hydrolase</keyword>
<dbReference type="InterPro" id="IPR042206">
    <property type="entry name" value="CRISPR-assoc_Cas1_C"/>
</dbReference>
<feature type="binding site" evidence="10">
    <location>
        <position position="211"/>
    </location>
    <ligand>
        <name>Mn(2+)</name>
        <dbReference type="ChEBI" id="CHEBI:29035"/>
    </ligand>
</feature>
<keyword evidence="11" id="KW-1133">Transmembrane helix</keyword>
<dbReference type="CDD" id="cd09634">
    <property type="entry name" value="Cas1_I-II-III"/>
    <property type="match status" value="1"/>
</dbReference>
<evidence type="ECO:0000313" key="12">
    <source>
        <dbReference type="EMBL" id="MBK3332639.1"/>
    </source>
</evidence>
<evidence type="ECO:0000256" key="9">
    <source>
        <dbReference type="ARBA" id="ARBA00038592"/>
    </source>
</evidence>
<dbReference type="PANTHER" id="PTHR34353">
    <property type="entry name" value="CRISPR-ASSOCIATED ENDONUCLEASE CAS1 1"/>
    <property type="match status" value="1"/>
</dbReference>
<dbReference type="EMBL" id="JAACYA010000002">
    <property type="protein sequence ID" value="MBK3332639.1"/>
    <property type="molecule type" value="Genomic_DNA"/>
</dbReference>
<dbReference type="RefSeq" id="WP_200674059.1">
    <property type="nucleotide sequence ID" value="NZ_JAACYA010000002.1"/>
</dbReference>
<dbReference type="InterPro" id="IPR002729">
    <property type="entry name" value="CRISPR-assoc_Cas1"/>
</dbReference>
<dbReference type="InterPro" id="IPR042211">
    <property type="entry name" value="CRISPR-assoc_Cas1_N"/>
</dbReference>
<evidence type="ECO:0000256" key="1">
    <source>
        <dbReference type="ARBA" id="ARBA00022722"/>
    </source>
</evidence>
<proteinExistence type="inferred from homology"/>
<dbReference type="Gene3D" id="3.100.10.20">
    <property type="entry name" value="CRISPR-associated endonuclease Cas1, N-terminal domain"/>
    <property type="match status" value="1"/>
</dbReference>
<sequence>MKEIIYITKQSTKIKRKDNQIAVYENREKIWSFPINRIDKVFVFGNIEISMPAVNFLLSRNVDIYLLSFNGKFKGLITNTNLGSNYSLRLKQYRAFSDENKSLQTAKFFVLEKINAVEEYTGEDFSYYKKALELSDSYNEILGIEGGVSNIFFQNFRERLKDDSLGFTKREYRPAPDPVNALLSLIYSMFYSLLFSFLSAKGFDPYISFLHKKRGTHASLSSDFMEIFRVKLSDFVLFLFNRGIFSKDDFISSESSYYLKEESLKKFVDLFHQNFITDRKYSKLFEEKVNDFVGILS</sequence>
<dbReference type="EC" id="3.1.-.-" evidence="10"/>
<evidence type="ECO:0000256" key="4">
    <source>
        <dbReference type="ARBA" id="ARBA00022801"/>
    </source>
</evidence>
<evidence type="ECO:0000256" key="8">
    <source>
        <dbReference type="ARBA" id="ARBA00023211"/>
    </source>
</evidence>
<comment type="subunit">
    <text evidence="9 10">Homodimer, forms a heterotetramer with a Cas2 homodimer.</text>
</comment>
<keyword evidence="3 10" id="KW-0255">Endonuclease</keyword>
<dbReference type="HAMAP" id="MF_01470">
    <property type="entry name" value="Cas1"/>
    <property type="match status" value="1"/>
</dbReference>
<dbReference type="Pfam" id="PF01867">
    <property type="entry name" value="Cas_Cas1"/>
    <property type="match status" value="1"/>
</dbReference>
<evidence type="ECO:0000256" key="11">
    <source>
        <dbReference type="SAM" id="Phobius"/>
    </source>
</evidence>
<keyword evidence="2 10" id="KW-0479">Metal-binding</keyword>
<organism evidence="12 13">
    <name type="scientific">Persephonella atlantica</name>
    <dbReference type="NCBI Taxonomy" id="2699429"/>
    <lineage>
        <taxon>Bacteria</taxon>
        <taxon>Pseudomonadati</taxon>
        <taxon>Aquificota</taxon>
        <taxon>Aquificia</taxon>
        <taxon>Aquificales</taxon>
        <taxon>Hydrogenothermaceae</taxon>
        <taxon>Persephonella</taxon>
    </lineage>
</organism>
<dbReference type="Gene3D" id="1.20.120.920">
    <property type="entry name" value="CRISPR-associated endonuclease Cas1, C-terminal domain"/>
    <property type="match status" value="1"/>
</dbReference>
<dbReference type="PANTHER" id="PTHR34353:SF2">
    <property type="entry name" value="CRISPR-ASSOCIATED ENDONUCLEASE CAS1 1"/>
    <property type="match status" value="1"/>
</dbReference>
<comment type="cofactor">
    <cofactor evidence="10">
        <name>Mg(2+)</name>
        <dbReference type="ChEBI" id="CHEBI:18420"/>
    </cofactor>
    <cofactor evidence="10">
        <name>Mn(2+)</name>
        <dbReference type="ChEBI" id="CHEBI:29035"/>
    </cofactor>
</comment>
<keyword evidence="1 10" id="KW-0540">Nuclease</keyword>
<feature type="binding site" evidence="10">
    <location>
        <position position="226"/>
    </location>
    <ligand>
        <name>Mn(2+)</name>
        <dbReference type="ChEBI" id="CHEBI:29035"/>
    </ligand>
</feature>
<reference evidence="12 13" key="1">
    <citation type="journal article" date="2021" name="Syst. Appl. Microbiol.">
        <title>Persephonella atlantica sp. nov.: How to adapt to physico-chemical gradients in high temperature hydrothermal habitats.</title>
        <authorList>
            <person name="Francois D.X."/>
            <person name="Godfroy A."/>
            <person name="Mathien C."/>
            <person name="Aube J."/>
            <person name="Cathalot C."/>
            <person name="Lesongeur F."/>
            <person name="L'Haridon S."/>
            <person name="Philippon X."/>
            <person name="Roussel E.G."/>
        </authorList>
    </citation>
    <scope>NUCLEOTIDE SEQUENCE [LARGE SCALE GENOMIC DNA]</scope>
    <source>
        <strain evidence="12 13">MO1340</strain>
    </source>
</reference>
<dbReference type="GO" id="GO:0004519">
    <property type="term" value="F:endonuclease activity"/>
    <property type="evidence" value="ECO:0007669"/>
    <property type="project" value="UniProtKB-KW"/>
</dbReference>
<keyword evidence="5 10" id="KW-0460">Magnesium</keyword>
<evidence type="ECO:0000256" key="3">
    <source>
        <dbReference type="ARBA" id="ARBA00022759"/>
    </source>
</evidence>
<evidence type="ECO:0000256" key="2">
    <source>
        <dbReference type="ARBA" id="ARBA00022723"/>
    </source>
</evidence>
<evidence type="ECO:0000256" key="7">
    <source>
        <dbReference type="ARBA" id="ARBA00023125"/>
    </source>
</evidence>
<dbReference type="InterPro" id="IPR050646">
    <property type="entry name" value="Cas1"/>
</dbReference>
<gene>
    <name evidence="10 12" type="primary">cas1</name>
    <name evidence="12" type="ORF">GWK41_06125</name>
</gene>
<dbReference type="Proteomes" id="UP000772812">
    <property type="component" value="Unassembled WGS sequence"/>
</dbReference>
<comment type="caution">
    <text evidence="12">The sequence shown here is derived from an EMBL/GenBank/DDBJ whole genome shotgun (WGS) entry which is preliminary data.</text>
</comment>
<comment type="similarity">
    <text evidence="10">Belongs to the CRISPR-associated endonuclease Cas1 family.</text>
</comment>
<keyword evidence="11" id="KW-0812">Transmembrane</keyword>
<name>A0ABS1GI70_9AQUI</name>
<evidence type="ECO:0000256" key="6">
    <source>
        <dbReference type="ARBA" id="ARBA00023118"/>
    </source>
</evidence>
<evidence type="ECO:0000313" key="13">
    <source>
        <dbReference type="Proteomes" id="UP000772812"/>
    </source>
</evidence>
<keyword evidence="6 10" id="KW-0051">Antiviral defense</keyword>
<keyword evidence="7 10" id="KW-0238">DNA-binding</keyword>
<feature type="binding site" evidence="10">
    <location>
        <position position="145"/>
    </location>
    <ligand>
        <name>Mn(2+)</name>
        <dbReference type="ChEBI" id="CHEBI:29035"/>
    </ligand>
</feature>
<evidence type="ECO:0000256" key="5">
    <source>
        <dbReference type="ARBA" id="ARBA00022842"/>
    </source>
</evidence>
<evidence type="ECO:0000256" key="10">
    <source>
        <dbReference type="HAMAP-Rule" id="MF_01470"/>
    </source>
</evidence>
<protein>
    <recommendedName>
        <fullName evidence="10">CRISPR-associated endonuclease Cas1</fullName>
        <ecNumber evidence="10">3.1.-.-</ecNumber>
    </recommendedName>
</protein>
<keyword evidence="13" id="KW-1185">Reference proteome</keyword>
<accession>A0ABS1GI70</accession>
<comment type="function">
    <text evidence="10">CRISPR (clustered regularly interspaced short palindromic repeat), is an adaptive immune system that provides protection against mobile genetic elements (viruses, transposable elements and conjugative plasmids). CRISPR clusters contain spacers, sequences complementary to antecedent mobile elements, and target invading nucleic acids. CRISPR clusters are transcribed and processed into CRISPR RNA (crRNA). Acts as a dsDNA endonuclease. Involved in the integration of spacer DNA into the CRISPR cassette.</text>
</comment>